<proteinExistence type="inferred from homology"/>
<accession>A0A0D2ITD6</accession>
<evidence type="ECO:0000256" key="4">
    <source>
        <dbReference type="ARBA" id="ARBA00023002"/>
    </source>
</evidence>
<evidence type="ECO:0000256" key="8">
    <source>
        <dbReference type="SAM" id="Phobius"/>
    </source>
</evidence>
<keyword evidence="6 7" id="KW-0349">Heme</keyword>
<dbReference type="GO" id="GO:0016705">
    <property type="term" value="F:oxidoreductase activity, acting on paired donors, with incorporation or reduction of molecular oxygen"/>
    <property type="evidence" value="ECO:0007669"/>
    <property type="project" value="InterPro"/>
</dbReference>
<dbReference type="PANTHER" id="PTHR24305:SF232">
    <property type="entry name" value="P450, PUTATIVE (EUROFUNG)-RELATED"/>
    <property type="match status" value="1"/>
</dbReference>
<keyword evidence="7" id="KW-0503">Monooxygenase</keyword>
<dbReference type="PRINTS" id="PR00465">
    <property type="entry name" value="EP450IV"/>
</dbReference>
<keyword evidence="3 6" id="KW-0479">Metal-binding</keyword>
<organism evidence="9 10">
    <name type="scientific">Rhinocladiella mackenziei CBS 650.93</name>
    <dbReference type="NCBI Taxonomy" id="1442369"/>
    <lineage>
        <taxon>Eukaryota</taxon>
        <taxon>Fungi</taxon>
        <taxon>Dikarya</taxon>
        <taxon>Ascomycota</taxon>
        <taxon>Pezizomycotina</taxon>
        <taxon>Eurotiomycetes</taxon>
        <taxon>Chaetothyriomycetidae</taxon>
        <taxon>Chaetothyriales</taxon>
        <taxon>Herpotrichiellaceae</taxon>
        <taxon>Rhinocladiella</taxon>
    </lineage>
</organism>
<evidence type="ECO:0000313" key="9">
    <source>
        <dbReference type="EMBL" id="KIX09319.1"/>
    </source>
</evidence>
<dbReference type="GO" id="GO:0004497">
    <property type="term" value="F:monooxygenase activity"/>
    <property type="evidence" value="ECO:0007669"/>
    <property type="project" value="UniProtKB-KW"/>
</dbReference>
<dbReference type="PROSITE" id="PS00086">
    <property type="entry name" value="CYTOCHROME_P450"/>
    <property type="match status" value="1"/>
</dbReference>
<keyword evidence="10" id="KW-1185">Reference proteome</keyword>
<dbReference type="GO" id="GO:0020037">
    <property type="term" value="F:heme binding"/>
    <property type="evidence" value="ECO:0007669"/>
    <property type="project" value="InterPro"/>
</dbReference>
<dbReference type="HOGENOM" id="CLU_025001_1_0_1"/>
<reference evidence="9 10" key="1">
    <citation type="submission" date="2015-01" db="EMBL/GenBank/DDBJ databases">
        <title>The Genome Sequence of Rhinocladiella mackenzie CBS 650.93.</title>
        <authorList>
            <consortium name="The Broad Institute Genomics Platform"/>
            <person name="Cuomo C."/>
            <person name="de Hoog S."/>
            <person name="Gorbushina A."/>
            <person name="Stielow B."/>
            <person name="Teixiera M."/>
            <person name="Abouelleil A."/>
            <person name="Chapman S.B."/>
            <person name="Priest M."/>
            <person name="Young S.K."/>
            <person name="Wortman J."/>
            <person name="Nusbaum C."/>
            <person name="Birren B."/>
        </authorList>
    </citation>
    <scope>NUCLEOTIDE SEQUENCE [LARGE SCALE GENOMIC DNA]</scope>
    <source>
        <strain evidence="9 10">CBS 650.93</strain>
    </source>
</reference>
<dbReference type="InterPro" id="IPR036396">
    <property type="entry name" value="Cyt_P450_sf"/>
</dbReference>
<evidence type="ECO:0000256" key="2">
    <source>
        <dbReference type="ARBA" id="ARBA00010617"/>
    </source>
</evidence>
<dbReference type="RefSeq" id="XP_013276455.1">
    <property type="nucleotide sequence ID" value="XM_013421001.1"/>
</dbReference>
<dbReference type="OrthoDB" id="1470350at2759"/>
<dbReference type="InterPro" id="IPR001128">
    <property type="entry name" value="Cyt_P450"/>
</dbReference>
<evidence type="ECO:0000256" key="7">
    <source>
        <dbReference type="RuleBase" id="RU000461"/>
    </source>
</evidence>
<evidence type="ECO:0008006" key="11">
    <source>
        <dbReference type="Google" id="ProtNLM"/>
    </source>
</evidence>
<protein>
    <recommendedName>
        <fullName evidence="11">Cytochrome P450 monooxygenase</fullName>
    </recommendedName>
</protein>
<dbReference type="InterPro" id="IPR017972">
    <property type="entry name" value="Cyt_P450_CS"/>
</dbReference>
<dbReference type="GeneID" id="25288469"/>
<feature type="binding site" description="axial binding residue" evidence="6">
    <location>
        <position position="534"/>
    </location>
    <ligand>
        <name>heme</name>
        <dbReference type="ChEBI" id="CHEBI:30413"/>
    </ligand>
    <ligandPart>
        <name>Fe</name>
        <dbReference type="ChEBI" id="CHEBI:18248"/>
    </ligandPart>
</feature>
<dbReference type="GO" id="GO:0005506">
    <property type="term" value="F:iron ion binding"/>
    <property type="evidence" value="ECO:0007669"/>
    <property type="project" value="InterPro"/>
</dbReference>
<dbReference type="VEuPathDB" id="FungiDB:Z518_00398"/>
<dbReference type="Gene3D" id="1.10.630.10">
    <property type="entry name" value="Cytochrome P450"/>
    <property type="match status" value="1"/>
</dbReference>
<dbReference type="Pfam" id="PF00067">
    <property type="entry name" value="p450"/>
    <property type="match status" value="2"/>
</dbReference>
<dbReference type="SUPFAM" id="SSF48264">
    <property type="entry name" value="Cytochrome P450"/>
    <property type="match status" value="1"/>
</dbReference>
<dbReference type="Proteomes" id="UP000053617">
    <property type="component" value="Unassembled WGS sequence"/>
</dbReference>
<comment type="cofactor">
    <cofactor evidence="1 6">
        <name>heme</name>
        <dbReference type="ChEBI" id="CHEBI:30413"/>
    </cofactor>
</comment>
<gene>
    <name evidence="9" type="ORF">Z518_00398</name>
</gene>
<dbReference type="PANTHER" id="PTHR24305">
    <property type="entry name" value="CYTOCHROME P450"/>
    <property type="match status" value="1"/>
</dbReference>
<keyword evidence="5 6" id="KW-0408">Iron</keyword>
<name>A0A0D2ITD6_9EURO</name>
<evidence type="ECO:0000313" key="10">
    <source>
        <dbReference type="Proteomes" id="UP000053617"/>
    </source>
</evidence>
<sequence length="589" mass="66128">MADTTPFPPVIDARPTLAPFLVAALAASILLYLIYRWALPRPIPGIPYNPSATRSIFGDIPGMLDYISKTGRIWPWITQQTTTLQSPIVQIFGRPFSKPWVIISDFRESQDILLRRHKEFDRSEVTRDTFSGLIPEMHIGMKSSDERFKAHRQLLKDLMTPAFLHEVSAPQVYASVEALVKLWDLKCQLAPGHPFPAARDIYNVTLDSIFAATFGLEVRNSGTTSQVHCLLDYKTGGKQLDVPKSPDHPIDFPTAPRPAGFEAIIQLTESLEVAVKSPCPRIAHWFVRKLPFYRAASAQKEKVISESIEKGVRRFTSGDKVKRSAMDDILHRELTAAEKEGRKPVYHSRAIYDELMGFIVGGHDTTSATMSWTLKYLAGYPQAQSTLRSRLRTAYVSAAADHRNPTVEEITKISVPYLDATIEEMFRAACIFPGVARNATVDTTVLGHAIPKGTDVFLFQTGPGFFSAPFPIPDSQRSESSLNARYQVGSWTPEAEDMTAFRPERWLVKDENGNEAFDAMAGPHLAFGLGPRACFGRRLAYLQMRIIVVMIVWNFELKPTPEAWSSWEAVDKLTTQPRQCFVKLERLEV</sequence>
<dbReference type="STRING" id="1442369.A0A0D2ITD6"/>
<dbReference type="AlphaFoldDB" id="A0A0D2ITD6"/>
<dbReference type="PRINTS" id="PR00385">
    <property type="entry name" value="P450"/>
</dbReference>
<comment type="similarity">
    <text evidence="2 7">Belongs to the cytochrome P450 family.</text>
</comment>
<evidence type="ECO:0000256" key="3">
    <source>
        <dbReference type="ARBA" id="ARBA00022723"/>
    </source>
</evidence>
<keyword evidence="8" id="KW-0812">Transmembrane</keyword>
<evidence type="ECO:0000256" key="5">
    <source>
        <dbReference type="ARBA" id="ARBA00023004"/>
    </source>
</evidence>
<keyword evidence="4 7" id="KW-0560">Oxidoreductase</keyword>
<evidence type="ECO:0000256" key="1">
    <source>
        <dbReference type="ARBA" id="ARBA00001971"/>
    </source>
</evidence>
<dbReference type="InterPro" id="IPR002403">
    <property type="entry name" value="Cyt_P450_E_grp-IV"/>
</dbReference>
<keyword evidence="8" id="KW-0472">Membrane</keyword>
<dbReference type="EMBL" id="KN847475">
    <property type="protein sequence ID" value="KIX09319.1"/>
    <property type="molecule type" value="Genomic_DNA"/>
</dbReference>
<keyword evidence="8" id="KW-1133">Transmembrane helix</keyword>
<feature type="transmembrane region" description="Helical" evidence="8">
    <location>
        <begin position="16"/>
        <end position="35"/>
    </location>
</feature>
<evidence type="ECO:0000256" key="6">
    <source>
        <dbReference type="PIRSR" id="PIRSR602403-1"/>
    </source>
</evidence>
<dbReference type="InterPro" id="IPR050121">
    <property type="entry name" value="Cytochrome_P450_monoxygenase"/>
</dbReference>